<keyword evidence="1" id="KW-1133">Transmembrane helix</keyword>
<comment type="caution">
    <text evidence="3">The sequence shown here is derived from an EMBL/GenBank/DDBJ whole genome shotgun (WGS) entry which is preliminary data.</text>
</comment>
<dbReference type="Gene3D" id="3.20.20.80">
    <property type="entry name" value="Glycosidases"/>
    <property type="match status" value="1"/>
</dbReference>
<keyword evidence="1" id="KW-0812">Transmembrane</keyword>
<name>A0A0F9F5N5_9ZZZZ</name>
<evidence type="ECO:0000313" key="3">
    <source>
        <dbReference type="EMBL" id="KKL81603.1"/>
    </source>
</evidence>
<dbReference type="Pfam" id="PF13200">
    <property type="entry name" value="DUF4015"/>
    <property type="match status" value="1"/>
</dbReference>
<evidence type="ECO:0000256" key="1">
    <source>
        <dbReference type="SAM" id="Phobius"/>
    </source>
</evidence>
<organism evidence="3">
    <name type="scientific">marine sediment metagenome</name>
    <dbReference type="NCBI Taxonomy" id="412755"/>
    <lineage>
        <taxon>unclassified sequences</taxon>
        <taxon>metagenomes</taxon>
        <taxon>ecological metagenomes</taxon>
    </lineage>
</organism>
<accession>A0A0F9F5N5</accession>
<sequence length="265" mass="30018">MVWVLTRKTWIFLKHLLRNKTENVRHCNISMATFRLLITLLIFGGIGAVWLWSGSIGEFTVAPDVIYLPKLPDPPNEVNAVYMTSWSAASSKSIDYVERLVRDTEINAVVINVKDYSGYVVYDSAIPEVAQYGAKQVIIPDIAALIARLHREGIYVIARIVVFQDPVLAVARPELAIHRASLRTTSSEAYTIDTLWFDRNGSAWIDPAAEDAWQYIALIVREVDILGFDEINFDYIRFPSDGDVLDTKYPVWDEIVPTHKILSAF</sequence>
<evidence type="ECO:0000259" key="2">
    <source>
        <dbReference type="Pfam" id="PF13200"/>
    </source>
</evidence>
<dbReference type="EMBL" id="LAZR01022517">
    <property type="protein sequence ID" value="KKL81603.1"/>
    <property type="molecule type" value="Genomic_DNA"/>
</dbReference>
<feature type="domain" description="DUF4015" evidence="2">
    <location>
        <begin position="80"/>
        <end position="253"/>
    </location>
</feature>
<dbReference type="AlphaFoldDB" id="A0A0F9F5N5"/>
<proteinExistence type="predicted"/>
<feature type="non-terminal residue" evidence="3">
    <location>
        <position position="265"/>
    </location>
</feature>
<feature type="transmembrane region" description="Helical" evidence="1">
    <location>
        <begin position="34"/>
        <end position="53"/>
    </location>
</feature>
<keyword evidence="1" id="KW-0472">Membrane</keyword>
<dbReference type="InterPro" id="IPR025275">
    <property type="entry name" value="DUF4015"/>
</dbReference>
<reference evidence="3" key="1">
    <citation type="journal article" date="2015" name="Nature">
        <title>Complex archaea that bridge the gap between prokaryotes and eukaryotes.</title>
        <authorList>
            <person name="Spang A."/>
            <person name="Saw J.H."/>
            <person name="Jorgensen S.L."/>
            <person name="Zaremba-Niedzwiedzka K."/>
            <person name="Martijn J."/>
            <person name="Lind A.E."/>
            <person name="van Eijk R."/>
            <person name="Schleper C."/>
            <person name="Guy L."/>
            <person name="Ettema T.J."/>
        </authorList>
    </citation>
    <scope>NUCLEOTIDE SEQUENCE</scope>
</reference>
<protein>
    <recommendedName>
        <fullName evidence="2">DUF4015 domain-containing protein</fullName>
    </recommendedName>
</protein>
<gene>
    <name evidence="3" type="ORF">LCGC14_1993080</name>
</gene>